<proteinExistence type="inferred from homology"/>
<comment type="caution">
    <text evidence="13">The sequence shown here is derived from an EMBL/GenBank/DDBJ whole genome shotgun (WGS) entry which is preliminary data.</text>
</comment>
<evidence type="ECO:0000256" key="2">
    <source>
        <dbReference type="ARBA" id="ARBA00004767"/>
    </source>
</evidence>
<evidence type="ECO:0000256" key="9">
    <source>
        <dbReference type="ARBA" id="ARBA00047725"/>
    </source>
</evidence>
<evidence type="ECO:0000256" key="1">
    <source>
        <dbReference type="ARBA" id="ARBA00001954"/>
    </source>
</evidence>
<evidence type="ECO:0000259" key="12">
    <source>
        <dbReference type="PROSITE" id="PS51471"/>
    </source>
</evidence>
<dbReference type="Proteomes" id="UP000861567">
    <property type="component" value="Unassembled WGS sequence"/>
</dbReference>
<evidence type="ECO:0000256" key="7">
    <source>
        <dbReference type="ARBA" id="ARBA00031011"/>
    </source>
</evidence>
<feature type="domain" description="Fe2OG dioxygenase" evidence="12">
    <location>
        <begin position="188"/>
        <end position="293"/>
    </location>
</feature>
<evidence type="ECO:0000256" key="10">
    <source>
        <dbReference type="ARBA" id="ARBA00049359"/>
    </source>
</evidence>
<dbReference type="GO" id="GO:0102276">
    <property type="term" value="F:2-oxoglutarate oxygenase/decarboxylase (ethylene-forming) activity"/>
    <property type="evidence" value="ECO:0007669"/>
    <property type="project" value="UniProtKB-EC"/>
</dbReference>
<reference evidence="13" key="1">
    <citation type="journal article" date="2018" name="Genome Biol.">
        <title>SKESA: strategic k-mer extension for scrupulous assemblies.</title>
        <authorList>
            <person name="Souvorov A."/>
            <person name="Agarwala R."/>
            <person name="Lipman D.J."/>
        </authorList>
    </citation>
    <scope>NUCLEOTIDE SEQUENCE</scope>
    <source>
        <strain evidence="13">D3612</strain>
    </source>
</reference>
<dbReference type="InterPro" id="IPR050231">
    <property type="entry name" value="Iron_ascorbate_oxido_reductase"/>
</dbReference>
<dbReference type="GO" id="GO:0046872">
    <property type="term" value="F:metal ion binding"/>
    <property type="evidence" value="ECO:0007669"/>
    <property type="project" value="UniProtKB-KW"/>
</dbReference>
<evidence type="ECO:0000256" key="8">
    <source>
        <dbReference type="ARBA" id="ARBA00031282"/>
    </source>
</evidence>
<organism evidence="13 14">
    <name type="scientific">Legionella pneumophila</name>
    <dbReference type="NCBI Taxonomy" id="446"/>
    <lineage>
        <taxon>Bacteria</taxon>
        <taxon>Pseudomonadati</taxon>
        <taxon>Pseudomonadota</taxon>
        <taxon>Gammaproteobacteria</taxon>
        <taxon>Legionellales</taxon>
        <taxon>Legionellaceae</taxon>
        <taxon>Legionella</taxon>
    </lineage>
</organism>
<evidence type="ECO:0000256" key="3">
    <source>
        <dbReference type="ARBA" id="ARBA00012293"/>
    </source>
</evidence>
<evidence type="ECO:0000256" key="6">
    <source>
        <dbReference type="ARBA" id="ARBA00022666"/>
    </source>
</evidence>
<evidence type="ECO:0000313" key="13">
    <source>
        <dbReference type="EMBL" id="HAT1596170.1"/>
    </source>
</evidence>
<evidence type="ECO:0000313" key="14">
    <source>
        <dbReference type="Proteomes" id="UP000861567"/>
    </source>
</evidence>
<dbReference type="EC" id="1.13.12.19" evidence="4"/>
<comment type="pathway">
    <text evidence="2">Alkene biosynthesis; ethylene biosynthesis via 2-oxoglutarate.</text>
</comment>
<dbReference type="PRINTS" id="PR00682">
    <property type="entry name" value="IPNSYNTHASE"/>
</dbReference>
<dbReference type="Gene3D" id="2.60.120.330">
    <property type="entry name" value="B-lactam Antibiotic, Isopenicillin N Synthase, Chain"/>
    <property type="match status" value="1"/>
</dbReference>
<evidence type="ECO:0000256" key="4">
    <source>
        <dbReference type="ARBA" id="ARBA00012531"/>
    </source>
</evidence>
<dbReference type="EMBL" id="DACSEI010000011">
    <property type="protein sequence ID" value="HAT1596170.1"/>
    <property type="molecule type" value="Genomic_DNA"/>
</dbReference>
<dbReference type="Pfam" id="PF03171">
    <property type="entry name" value="2OG-FeII_Oxy"/>
    <property type="match status" value="1"/>
</dbReference>
<dbReference type="GO" id="GO:0009693">
    <property type="term" value="P:ethylene biosynthetic process"/>
    <property type="evidence" value="ECO:0007669"/>
    <property type="project" value="UniProtKB-KW"/>
</dbReference>
<comment type="catalytic activity">
    <reaction evidence="10">
        <text>L-arginine + 2-oxoglutarate + O2 = guanidine + L-glutamate 5-semialdehyde + succinate + CO2</text>
        <dbReference type="Rhea" id="RHEA:31535"/>
        <dbReference type="ChEBI" id="CHEBI:15379"/>
        <dbReference type="ChEBI" id="CHEBI:16526"/>
        <dbReference type="ChEBI" id="CHEBI:16810"/>
        <dbReference type="ChEBI" id="CHEBI:30031"/>
        <dbReference type="ChEBI" id="CHEBI:30087"/>
        <dbReference type="ChEBI" id="CHEBI:32682"/>
        <dbReference type="ChEBI" id="CHEBI:58066"/>
        <dbReference type="EC" id="1.14.20.7"/>
    </reaction>
</comment>
<dbReference type="AlphaFoldDB" id="A0AAN5R4Y2"/>
<reference evidence="13" key="2">
    <citation type="submission" date="2020-11" db="EMBL/GenBank/DDBJ databases">
        <authorList>
            <consortium name="NCBI Pathogen Detection Project"/>
        </authorList>
    </citation>
    <scope>NUCLEOTIDE SEQUENCE</scope>
    <source>
        <strain evidence="13">D3612</strain>
    </source>
</reference>
<sequence length="359" mass="41463">MMPADRSPHFDSIPVFDLQQFIDGSAKERDEFVYYLRNICHRLGFFYLKNHGLPSSMLKKMLALTKAFFDLPQAEKDKISIDYSPQYRGYGKLRAETTLGIPDYKESYDLGLEQAERQVTAEQPYLILHGKNQWPSADTLTQMQWKETMLEYMDRMQKTGECLLAAISLTLDLPQNYFGRQFSSNTEDAFVMLRLLRYPPGRLINQNGEPELGVGPHIDVGCLVLLLQDDIGGLQVQTNDGNWLDVPPIEDTLVVNIGEMLQIWSNNYFQATPHRVINRSSKIRHSIPFFLEPNLDTLVRPLPINSQWYTQMNRPQIAPDTAVLYGQHMLRVYQRSFKNNSIKYDNEITKLIVNTSNFI</sequence>
<evidence type="ECO:0000256" key="5">
    <source>
        <dbReference type="ARBA" id="ARBA00019045"/>
    </source>
</evidence>
<dbReference type="InterPro" id="IPR044861">
    <property type="entry name" value="IPNS-like_FE2OG_OXY"/>
</dbReference>
<protein>
    <recommendedName>
        <fullName evidence="5">2-oxoglutarate-dependent ethylene/succinate-forming enzyme</fullName>
        <ecNumber evidence="4">1.13.12.19</ecNumber>
        <ecNumber evidence="3">1.14.20.7</ecNumber>
    </recommendedName>
    <alternativeName>
        <fullName evidence="7">2-oxoglutarate dioxygenase (ethylene-forming)</fullName>
    </alternativeName>
    <alternativeName>
        <fullName evidence="8">2-oxoglutarate/L-arginine monooxygenase/decarboxylase (succinate-forming)</fullName>
    </alternativeName>
</protein>
<keyword evidence="11" id="KW-0408">Iron</keyword>
<dbReference type="Pfam" id="PF14226">
    <property type="entry name" value="DIOX_N"/>
    <property type="match status" value="1"/>
</dbReference>
<comment type="cofactor">
    <cofactor evidence="1">
        <name>Fe(2+)</name>
        <dbReference type="ChEBI" id="CHEBI:29033"/>
    </cofactor>
</comment>
<dbReference type="PANTHER" id="PTHR47990">
    <property type="entry name" value="2-OXOGLUTARATE (2OG) AND FE(II)-DEPENDENT OXYGENASE SUPERFAMILY PROTEIN-RELATED"/>
    <property type="match status" value="1"/>
</dbReference>
<dbReference type="InterPro" id="IPR005123">
    <property type="entry name" value="Oxoglu/Fe-dep_dioxygenase_dom"/>
</dbReference>
<dbReference type="PROSITE" id="PS51471">
    <property type="entry name" value="FE2OG_OXY"/>
    <property type="match status" value="1"/>
</dbReference>
<dbReference type="SUPFAM" id="SSF51197">
    <property type="entry name" value="Clavaminate synthase-like"/>
    <property type="match status" value="1"/>
</dbReference>
<dbReference type="InterPro" id="IPR026992">
    <property type="entry name" value="DIOX_N"/>
</dbReference>
<comment type="catalytic activity">
    <reaction evidence="9">
        <text>2-oxoglutarate + O2 + 2 H(+) = ethene + 3 CO2 + H2O</text>
        <dbReference type="Rhea" id="RHEA:31523"/>
        <dbReference type="ChEBI" id="CHEBI:15377"/>
        <dbReference type="ChEBI" id="CHEBI:15378"/>
        <dbReference type="ChEBI" id="CHEBI:15379"/>
        <dbReference type="ChEBI" id="CHEBI:16526"/>
        <dbReference type="ChEBI" id="CHEBI:16810"/>
        <dbReference type="ChEBI" id="CHEBI:18153"/>
        <dbReference type="EC" id="1.13.12.19"/>
    </reaction>
</comment>
<dbReference type="InterPro" id="IPR027443">
    <property type="entry name" value="IPNS-like_sf"/>
</dbReference>
<keyword evidence="6" id="KW-0266">Ethylene biosynthesis</keyword>
<evidence type="ECO:0000256" key="11">
    <source>
        <dbReference type="RuleBase" id="RU003682"/>
    </source>
</evidence>
<dbReference type="EC" id="1.14.20.7" evidence="3"/>
<accession>A0AAN5R4Y2</accession>
<keyword evidence="11" id="KW-0479">Metal-binding</keyword>
<keyword evidence="11" id="KW-0560">Oxidoreductase</keyword>
<comment type="similarity">
    <text evidence="11">Belongs to the iron/ascorbate-dependent oxidoreductase family.</text>
</comment>
<name>A0AAN5R4Y2_LEGPN</name>
<gene>
    <name evidence="13" type="ORF">I8Y58_001392</name>
</gene>